<evidence type="ECO:0000256" key="3">
    <source>
        <dbReference type="ARBA" id="ARBA00022527"/>
    </source>
</evidence>
<dbReference type="VEuPathDB" id="MicrosporidiaDB:EDEG_00998"/>
<comment type="subcellular location">
    <subcellularLocation>
        <location evidence="1">Nucleus</location>
    </subcellularLocation>
</comment>
<protein>
    <submittedName>
        <fullName evidence="8">Uncharacterized protein</fullName>
    </submittedName>
</protein>
<dbReference type="PANTHER" id="PTHR11139:SF69">
    <property type="entry name" value="SERINE_THREONINE-PROTEIN KINASE ATR"/>
    <property type="match status" value="1"/>
</dbReference>
<dbReference type="STRING" id="1003232.J8ZYQ4"/>
<dbReference type="HOGENOM" id="CLU_236289_0_0_1"/>
<evidence type="ECO:0000313" key="9">
    <source>
        <dbReference type="Proteomes" id="UP000003163"/>
    </source>
</evidence>
<dbReference type="Gene3D" id="1.10.1070.11">
    <property type="entry name" value="Phosphatidylinositol 3-/4-kinase, catalytic domain"/>
    <property type="match status" value="1"/>
</dbReference>
<keyword evidence="3" id="KW-0418">Kinase</keyword>
<dbReference type="GO" id="GO:0000077">
    <property type="term" value="P:DNA damage checkpoint signaling"/>
    <property type="evidence" value="ECO:0007669"/>
    <property type="project" value="TreeGrafter"/>
</dbReference>
<organism evidence="8 9">
    <name type="scientific">Edhazardia aedis (strain USNM 41457)</name>
    <name type="common">Microsporidian parasite</name>
    <dbReference type="NCBI Taxonomy" id="1003232"/>
    <lineage>
        <taxon>Eukaryota</taxon>
        <taxon>Fungi</taxon>
        <taxon>Fungi incertae sedis</taxon>
        <taxon>Microsporidia</taxon>
        <taxon>Edhazardia</taxon>
    </lineage>
</organism>
<dbReference type="PROSITE" id="PS51190">
    <property type="entry name" value="FATC"/>
    <property type="match status" value="1"/>
</dbReference>
<gene>
    <name evidence="8" type="ORF">EDEG_00998</name>
</gene>
<dbReference type="EMBL" id="AFBI03000013">
    <property type="protein sequence ID" value="EJW04808.1"/>
    <property type="molecule type" value="Genomic_DNA"/>
</dbReference>
<evidence type="ECO:0000256" key="5">
    <source>
        <dbReference type="ARBA" id="ARBA00023242"/>
    </source>
</evidence>
<keyword evidence="5" id="KW-0539">Nucleus</keyword>
<dbReference type="GO" id="GO:0000723">
    <property type="term" value="P:telomere maintenance"/>
    <property type="evidence" value="ECO:0007669"/>
    <property type="project" value="TreeGrafter"/>
</dbReference>
<dbReference type="Pfam" id="PF23593">
    <property type="entry name" value="HEAT_ATR"/>
    <property type="match status" value="1"/>
</dbReference>
<reference evidence="9" key="2">
    <citation type="submission" date="2015-07" db="EMBL/GenBank/DDBJ databases">
        <title>Contrasting host-pathogen interactions and genome evolution in two generalist and specialist microsporidian pathogens of mosquitoes.</title>
        <authorList>
            <consortium name="The Broad Institute Genomics Platform"/>
            <consortium name="The Broad Institute Genome Sequencing Center for Infectious Disease"/>
            <person name="Cuomo C.A."/>
            <person name="Sanscrainte N.D."/>
            <person name="Goldberg J.M."/>
            <person name="Heiman D."/>
            <person name="Young S."/>
            <person name="Zeng Q."/>
            <person name="Becnel J.J."/>
            <person name="Birren B.W."/>
        </authorList>
    </citation>
    <scope>NUCLEOTIDE SEQUENCE [LARGE SCALE GENOMIC DNA]</scope>
    <source>
        <strain evidence="9">USNM 41457</strain>
    </source>
</reference>
<proteinExistence type="inferred from homology"/>
<reference evidence="8 9" key="1">
    <citation type="submission" date="2011-08" db="EMBL/GenBank/DDBJ databases">
        <authorList>
            <person name="Liu Z.J."/>
            <person name="Shi F.L."/>
            <person name="Lu J.Q."/>
            <person name="Li M."/>
            <person name="Wang Z.L."/>
        </authorList>
    </citation>
    <scope>NUCLEOTIDE SEQUENCE [LARGE SCALE GENOMIC DNA]</scope>
    <source>
        <strain evidence="8 9">USNM 41457</strain>
    </source>
</reference>
<dbReference type="InterPro" id="IPR003152">
    <property type="entry name" value="FATC_dom"/>
</dbReference>
<accession>J8ZYQ4</accession>
<keyword evidence="4" id="KW-0227">DNA damage</keyword>
<feature type="domain" description="FATC" evidence="7">
    <location>
        <begin position="1845"/>
        <end position="1877"/>
    </location>
</feature>
<evidence type="ECO:0000256" key="2">
    <source>
        <dbReference type="ARBA" id="ARBA00010769"/>
    </source>
</evidence>
<dbReference type="Proteomes" id="UP000003163">
    <property type="component" value="Unassembled WGS sequence"/>
</dbReference>
<keyword evidence="9" id="KW-1185">Reference proteome</keyword>
<dbReference type="GO" id="GO:0004674">
    <property type="term" value="F:protein serine/threonine kinase activity"/>
    <property type="evidence" value="ECO:0007669"/>
    <property type="project" value="UniProtKB-KW"/>
</dbReference>
<dbReference type="InterPro" id="IPR000403">
    <property type="entry name" value="PI3/4_kinase_cat_dom"/>
</dbReference>
<evidence type="ECO:0000259" key="6">
    <source>
        <dbReference type="PROSITE" id="PS50290"/>
    </source>
</evidence>
<dbReference type="InterPro" id="IPR050517">
    <property type="entry name" value="DDR_Repair_Kinase"/>
</dbReference>
<dbReference type="Gene3D" id="3.30.1010.10">
    <property type="entry name" value="Phosphatidylinositol 3-kinase Catalytic Subunit, Chain A, domain 4"/>
    <property type="match status" value="1"/>
</dbReference>
<dbReference type="OrthoDB" id="381190at2759"/>
<comment type="similarity">
    <text evidence="2">Belongs to the PI3/PI4-kinase family. ATM subfamily.</text>
</comment>
<name>J8ZYQ4_EDHAE</name>
<dbReference type="Pfam" id="PF02260">
    <property type="entry name" value="FATC"/>
    <property type="match status" value="1"/>
</dbReference>
<evidence type="ECO:0000256" key="4">
    <source>
        <dbReference type="ARBA" id="ARBA00022763"/>
    </source>
</evidence>
<evidence type="ECO:0000259" key="7">
    <source>
        <dbReference type="PROSITE" id="PS51190"/>
    </source>
</evidence>
<dbReference type="InterPro" id="IPR011009">
    <property type="entry name" value="Kinase-like_dom_sf"/>
</dbReference>
<dbReference type="GO" id="GO:0005694">
    <property type="term" value="C:chromosome"/>
    <property type="evidence" value="ECO:0007669"/>
    <property type="project" value="TreeGrafter"/>
</dbReference>
<keyword evidence="3" id="KW-0723">Serine/threonine-protein kinase</keyword>
<dbReference type="CDD" id="cd00892">
    <property type="entry name" value="PIKKc_ATR"/>
    <property type="match status" value="1"/>
</dbReference>
<dbReference type="PROSITE" id="PS50290">
    <property type="entry name" value="PI3_4_KINASE_3"/>
    <property type="match status" value="1"/>
</dbReference>
<evidence type="ECO:0000256" key="1">
    <source>
        <dbReference type="ARBA" id="ARBA00004123"/>
    </source>
</evidence>
<sequence length="1877" mass="220836">MKNLSMHTFLRPFICYKFSQSESCKICSRNLVNYIKYFKFNYKILENMVNAKINADPSSIPIEDVIFISKHVPTYFNTKILSFFIAQIFKFSKNIDLIVSCFRFFEFESDSECETLILELFNHVEVLNKRRMFLICLEIIENINFTKKMASSAFFVLYNSYVTTENNFLRLKIQNLVQRKHIEFMKFFPEILNTYIEHEVNKNNILDCLATFFDREKDDFISENISDISICLYQHNRYELIKTEDVVFGMPYLIAYLIESDKFDGTEMILGCTFNEYISRYGFSVFSTLLLRNVTIDESFSRFFGCQIEEFILKSISPILFSAKKMYCEGNIRTATCIYKAFSSICALLGMNIYKIVDCLLPFVEFFFEYQEGLLNYCAICHQNLSKCRQNFIFLLVDASIKYNDNILASKLGHLKYLKRQNFFTTDNSRKESTYEITSSHEESFSDEWDKKNFIDTKNIFPNFDSTSKFKNKVDKIVLKRSVKNQNEVNNSDDYEDKIKKSAQSTRKHCKIICSKQEDDFIENFDFNEIFKVELKYIDQYIANGEIQEGIDYFLKTLKDISHTKCRIFREIAVFLIEGLWILFFEKIYEYYKKEEKQRKERILKLQIPKTLTSKTKHKNTKICQSAHFDGDNVEEKKDISREEKACIGFIKILSSNYLFEQIESIRNFVFHFSDNFGTLISAKRFLGRIGIFKIDNMFFPMATSKQEFVENTEIFSLCVYLLKQQFLNVDIERQDTQFFIIQETLKHIGSVDALIEPLKTYCKPYLSTKYNLTFHVELKEDLLVLETLNFKGFVTAIFQYCLFVFKSNGHTDYFEIFKLGLISRTRTSILYTVCAMKTIFELGLVNFSQLNVFLENINLNDVDSEILIFVLHVNTFCRHKLLTISNAIKISISTKNFFYLYKYVSDRTFIEKNGTDLLQFTYFMINDLDNCRSMNESCKTVTQLNLFFDLCIEKNYHEAKKIFMKMHSSTRQNYDYLEIIFKRENIALYTSDEFNENIEMTELQSSIKHDFTETTTYTREFTDFQISDLLNTLDYIYKPSKKNNKIHIAFDDVDSSSLIVNTDYLKHFIRSQSKNDLIIEKNRSVVGFSFNINHEKLQRLIKGLNSHIFTRFLCDKIFYSPFSSQLFRSLPDSLQKNNTHNIEDLWSKNMVKDLFEKAEHAKKVLSTWYGKNNKNLDCEISHVIFDADLIVKSKNISETLEIISQRRKISNLNNFIVKKQQNINSYLKDHREIKMQVITKNEIKENLNTYDFDSYLNLDIAKNYRKKKRIIKFKEKTHQMLIEKNNLALYEIAKYKIYNNKKNDAKNSLDQLISAITPKEKIWDKAITLRARLINTREAYSEAFEQIQSNEKLFFHWGKFLEDIDSLEAFRAYISCLYSGSKYIDEVLPKLLHMMTDASNIKNNSKGSKRNSEFFKNSTKIFTEYVDQTNVRIFLPFFNSIISKLSHSNQEVLTAISHLLQKLLEIVPYKVIWNSLIMINSTNKEIVKRITKVCATLSLETRSKIQDCISLSKKIGKISKFNSKDRTELSLSNDIGIDNLFNGDVVVPNSNLNVRICKFVDKIKVFNSLQSPKKVMIIGEDGVTYTILCKPNDDLRRDYRFMDLNRMLNRIFQKNPECTRRNLHIRIYNVVPITHDMGIIEWIDGLVAIRSIVEKFYKEQNISIGQEQKKFLKKKKIGIQSFKSVLEKFPPVLYKFFDQFYDVAEYYNAIQRFTRTYAVMNIVGWFMGLGDRHLDNIMIDSKDGCAFHVDLNCIFNRGKLLEIPEKVPFRLTQNIIDAFGPLKCEGTYRKTMEVCLKALIESKDLIMANLLSFVYDPLKESLNRKKNLEEHAKGIIEELDSKLIVHDISLTVDSLIEEARSDYNLAEMYIGWASFI</sequence>
<dbReference type="SMART" id="SM00146">
    <property type="entry name" value="PI3Kc"/>
    <property type="match status" value="1"/>
</dbReference>
<dbReference type="GO" id="GO:0006281">
    <property type="term" value="P:DNA repair"/>
    <property type="evidence" value="ECO:0007669"/>
    <property type="project" value="TreeGrafter"/>
</dbReference>
<dbReference type="InterPro" id="IPR057564">
    <property type="entry name" value="HEAT_ATR"/>
</dbReference>
<comment type="caution">
    <text evidence="8">The sequence shown here is derived from an EMBL/GenBank/DDBJ whole genome shotgun (WGS) entry which is preliminary data.</text>
</comment>
<dbReference type="InParanoid" id="J8ZYQ4"/>
<feature type="domain" description="PI3K/PI4K catalytic" evidence="6">
    <location>
        <begin position="1560"/>
        <end position="1865"/>
    </location>
</feature>
<dbReference type="InterPro" id="IPR036940">
    <property type="entry name" value="PI3/4_kinase_cat_sf"/>
</dbReference>
<dbReference type="Pfam" id="PF00454">
    <property type="entry name" value="PI3_PI4_kinase"/>
    <property type="match status" value="1"/>
</dbReference>
<evidence type="ECO:0000313" key="8">
    <source>
        <dbReference type="EMBL" id="EJW04808.1"/>
    </source>
</evidence>
<keyword evidence="3" id="KW-0808">Transferase</keyword>
<dbReference type="SUPFAM" id="SSF56112">
    <property type="entry name" value="Protein kinase-like (PK-like)"/>
    <property type="match status" value="1"/>
</dbReference>
<dbReference type="PANTHER" id="PTHR11139">
    <property type="entry name" value="ATAXIA TELANGIECTASIA MUTATED ATM -RELATED"/>
    <property type="match status" value="1"/>
</dbReference>
<dbReference type="GO" id="GO:0005634">
    <property type="term" value="C:nucleus"/>
    <property type="evidence" value="ECO:0007669"/>
    <property type="project" value="UniProtKB-SubCell"/>
</dbReference>
<dbReference type="SMART" id="SM01343">
    <property type="entry name" value="FATC"/>
    <property type="match status" value="1"/>
</dbReference>